<feature type="region of interest" description="Disordered" evidence="1">
    <location>
        <begin position="360"/>
        <end position="451"/>
    </location>
</feature>
<dbReference type="Proteomes" id="UP001175228">
    <property type="component" value="Unassembled WGS sequence"/>
</dbReference>
<sequence length="612" mass="67666">MAASTTDTISLQDFARLTDKTIISDYVATYNIPNHVALPNGALGWYDLPAIMARLFPVPLNPVPIDLLANHSWVSQPDGELILQRTSAAEEFPAPPEEEVEEDPAPMLDHYPANGLPADSTVDVVDAARRLEDGRLEVKAALERLTASVSEATFLYTQANLALDEEREKTASLMALVSSICGQGFADAIMMYVERIEGDDGGEGNGDESRNERKNNFVQKELQPSPWRAAVNKARFGDRKWPSNVKEASDALREQADAIRMPPPKYVVRCVVTVAIIVNSFLPYRPADSDDEDEDEDDVFPPPRSTATSPLKRSRSPEDEDTSVSVSLKRVKTSYAEGRAQAPFESAFAIAMRGMQADLKRRSTEGNLRVDSSTSQSGERKEPMATGTSDGLRQSSLSSQPSEQVPEYQQASLPSEAPNLTPPPQQVSSSSDPHPENRDSDSDSDTSSSESVSRVLSWSSVVGAISNGISAAMTWCTNPPAPPIIEESIRPPTPPRPQIIYRPHQPRVETHGRGRWRLPRYHVNFTPISNKTGRRLLYYGRGTPSDPRIVEGDDFLDMESFYEKDPLSTLTRFSGKKTGGYLPDTEVHYTYIVNIEMADPEVEEYCQRHLLL</sequence>
<reference evidence="2" key="1">
    <citation type="submission" date="2023-06" db="EMBL/GenBank/DDBJ databases">
        <authorList>
            <consortium name="Lawrence Berkeley National Laboratory"/>
            <person name="Ahrendt S."/>
            <person name="Sahu N."/>
            <person name="Indic B."/>
            <person name="Wong-Bajracharya J."/>
            <person name="Merenyi Z."/>
            <person name="Ke H.-M."/>
            <person name="Monk M."/>
            <person name="Kocsube S."/>
            <person name="Drula E."/>
            <person name="Lipzen A."/>
            <person name="Balint B."/>
            <person name="Henrissat B."/>
            <person name="Andreopoulos B."/>
            <person name="Martin F.M."/>
            <person name="Harder C.B."/>
            <person name="Rigling D."/>
            <person name="Ford K.L."/>
            <person name="Foster G.D."/>
            <person name="Pangilinan J."/>
            <person name="Papanicolaou A."/>
            <person name="Barry K."/>
            <person name="LaButti K."/>
            <person name="Viragh M."/>
            <person name="Koriabine M."/>
            <person name="Yan M."/>
            <person name="Riley R."/>
            <person name="Champramary S."/>
            <person name="Plett K.L."/>
            <person name="Tsai I.J."/>
            <person name="Slot J."/>
            <person name="Sipos G."/>
            <person name="Plett J."/>
            <person name="Nagy L.G."/>
            <person name="Grigoriev I.V."/>
        </authorList>
    </citation>
    <scope>NUCLEOTIDE SEQUENCE</scope>
    <source>
        <strain evidence="2">HWK02</strain>
    </source>
</reference>
<comment type="caution">
    <text evidence="2">The sequence shown here is derived from an EMBL/GenBank/DDBJ whole genome shotgun (WGS) entry which is preliminary data.</text>
</comment>
<evidence type="ECO:0000256" key="1">
    <source>
        <dbReference type="SAM" id="MobiDB-lite"/>
    </source>
</evidence>
<protein>
    <submittedName>
        <fullName evidence="2">Uncharacterized protein</fullName>
    </submittedName>
</protein>
<keyword evidence="3" id="KW-1185">Reference proteome</keyword>
<evidence type="ECO:0000313" key="3">
    <source>
        <dbReference type="Proteomes" id="UP001175228"/>
    </source>
</evidence>
<evidence type="ECO:0000313" key="2">
    <source>
        <dbReference type="EMBL" id="KAK0502341.1"/>
    </source>
</evidence>
<name>A0AA39QI90_9AGAR</name>
<proteinExistence type="predicted"/>
<feature type="region of interest" description="Disordered" evidence="1">
    <location>
        <begin position="285"/>
        <end position="327"/>
    </location>
</feature>
<feature type="compositionally biased region" description="Polar residues" evidence="1">
    <location>
        <begin position="386"/>
        <end position="413"/>
    </location>
</feature>
<dbReference type="AlphaFoldDB" id="A0AA39QI90"/>
<gene>
    <name evidence="2" type="ORF">EDD18DRAFT_1346927</name>
</gene>
<accession>A0AA39QI90</accession>
<feature type="compositionally biased region" description="Acidic residues" evidence="1">
    <location>
        <begin position="289"/>
        <end position="299"/>
    </location>
</feature>
<dbReference type="EMBL" id="JAUEPU010000005">
    <property type="protein sequence ID" value="KAK0502341.1"/>
    <property type="molecule type" value="Genomic_DNA"/>
</dbReference>
<organism evidence="2 3">
    <name type="scientific">Armillaria luteobubalina</name>
    <dbReference type="NCBI Taxonomy" id="153913"/>
    <lineage>
        <taxon>Eukaryota</taxon>
        <taxon>Fungi</taxon>
        <taxon>Dikarya</taxon>
        <taxon>Basidiomycota</taxon>
        <taxon>Agaricomycotina</taxon>
        <taxon>Agaricomycetes</taxon>
        <taxon>Agaricomycetidae</taxon>
        <taxon>Agaricales</taxon>
        <taxon>Marasmiineae</taxon>
        <taxon>Physalacriaceae</taxon>
        <taxon>Armillaria</taxon>
    </lineage>
</organism>